<gene>
    <name evidence="1" type="ORF">METZ01_LOCUS489545</name>
</gene>
<sequence length="37" mass="4331">MLEDVKEYQTMIDRMVVRRPIDHFHEFVGILTPATAA</sequence>
<reference evidence="1" key="1">
    <citation type="submission" date="2018-05" db="EMBL/GenBank/DDBJ databases">
        <authorList>
            <person name="Lanie J.A."/>
            <person name="Ng W.-L."/>
            <person name="Kazmierczak K.M."/>
            <person name="Andrzejewski T.M."/>
            <person name="Davidsen T.M."/>
            <person name="Wayne K.J."/>
            <person name="Tettelin H."/>
            <person name="Glass J.I."/>
            <person name="Rusch D."/>
            <person name="Podicherti R."/>
            <person name="Tsui H.-C.T."/>
            <person name="Winkler M.E."/>
        </authorList>
    </citation>
    <scope>NUCLEOTIDE SEQUENCE</scope>
</reference>
<dbReference type="AlphaFoldDB" id="A0A383CX02"/>
<proteinExistence type="predicted"/>
<name>A0A383CX02_9ZZZZ</name>
<organism evidence="1">
    <name type="scientific">marine metagenome</name>
    <dbReference type="NCBI Taxonomy" id="408172"/>
    <lineage>
        <taxon>unclassified sequences</taxon>
        <taxon>metagenomes</taxon>
        <taxon>ecological metagenomes</taxon>
    </lineage>
</organism>
<accession>A0A383CX02</accession>
<protein>
    <submittedName>
        <fullName evidence="1">Uncharacterized protein</fullName>
    </submittedName>
</protein>
<evidence type="ECO:0000313" key="1">
    <source>
        <dbReference type="EMBL" id="SVE36691.1"/>
    </source>
</evidence>
<dbReference type="EMBL" id="UINC01212384">
    <property type="protein sequence ID" value="SVE36691.1"/>
    <property type="molecule type" value="Genomic_DNA"/>
</dbReference>